<evidence type="ECO:0000256" key="8">
    <source>
        <dbReference type="HAMAP-Rule" id="MF_00972"/>
    </source>
</evidence>
<comment type="caution">
    <text evidence="10">The sequence shown here is derived from an EMBL/GenBank/DDBJ whole genome shotgun (WGS) entry which is preliminary data.</text>
</comment>
<dbReference type="NCBIfam" id="NF008113">
    <property type="entry name" value="PRK10860.1"/>
    <property type="match status" value="1"/>
</dbReference>
<dbReference type="PROSITE" id="PS51747">
    <property type="entry name" value="CYT_DCMP_DEAMINASES_2"/>
    <property type="match status" value="1"/>
</dbReference>
<dbReference type="HAMAP" id="MF_00972">
    <property type="entry name" value="tRNA_aden_deaminase"/>
    <property type="match status" value="1"/>
</dbReference>
<sequence length="176" mass="19369">MTITNEISNAIKSIDEMFMRHALQLAKKAEAIGEIPVGAVLVRNGEIIAEGYNQAIALNDPTAHAEVMALRAAGEVCSNYRLVDTTLYVTLEPCVMCSGSMVHARVSRLVYGAKDYKTGAVESVMKLLEHESHNHIVESMGGVLEEECSTMLSAFFKKRRAEKKADKLNKRKLNEG</sequence>
<dbReference type="GO" id="GO:0008270">
    <property type="term" value="F:zinc ion binding"/>
    <property type="evidence" value="ECO:0007669"/>
    <property type="project" value="UniProtKB-UniRule"/>
</dbReference>
<dbReference type="PROSITE" id="PS00903">
    <property type="entry name" value="CYT_DCMP_DEAMINASES_1"/>
    <property type="match status" value="1"/>
</dbReference>
<dbReference type="OrthoDB" id="9802676at2"/>
<keyword evidence="4 8" id="KW-0479">Metal-binding</keyword>
<evidence type="ECO:0000259" key="9">
    <source>
        <dbReference type="PROSITE" id="PS51747"/>
    </source>
</evidence>
<evidence type="ECO:0000256" key="4">
    <source>
        <dbReference type="ARBA" id="ARBA00022723"/>
    </source>
</evidence>
<dbReference type="EC" id="3.5.4.33" evidence="8"/>
<evidence type="ECO:0000256" key="7">
    <source>
        <dbReference type="ARBA" id="ARBA00048045"/>
    </source>
</evidence>
<comment type="cofactor">
    <cofactor evidence="8">
        <name>Zn(2+)</name>
        <dbReference type="ChEBI" id="CHEBI:29105"/>
    </cofactor>
    <text evidence="8">Binds 1 zinc ion per subunit.</text>
</comment>
<evidence type="ECO:0000313" key="10">
    <source>
        <dbReference type="EMBL" id="MUH72434.1"/>
    </source>
</evidence>
<feature type="active site" description="Proton donor" evidence="8">
    <location>
        <position position="66"/>
    </location>
</feature>
<keyword evidence="11" id="KW-1185">Reference proteome</keyword>
<dbReference type="Pfam" id="PF00383">
    <property type="entry name" value="dCMP_cyt_deam_1"/>
    <property type="match status" value="1"/>
</dbReference>
<keyword evidence="6 8" id="KW-0862">Zinc</keyword>
<name>A0A6N8F8C2_9GAMM</name>
<gene>
    <name evidence="8 10" type="primary">tadA</name>
    <name evidence="10" type="ORF">GNP35_08025</name>
</gene>
<dbReference type="SUPFAM" id="SSF53927">
    <property type="entry name" value="Cytidine deaminase-like"/>
    <property type="match status" value="1"/>
</dbReference>
<dbReference type="InterPro" id="IPR002125">
    <property type="entry name" value="CMP_dCMP_dom"/>
</dbReference>
<comment type="function">
    <text evidence="8">Catalyzes the deamination of adenosine to inosine at the wobble position 34 of tRNA(Arg2).</text>
</comment>
<dbReference type="PANTHER" id="PTHR11079:SF202">
    <property type="entry name" value="TRNA-SPECIFIC ADENOSINE DEAMINASE"/>
    <property type="match status" value="1"/>
</dbReference>
<dbReference type="CDD" id="cd01285">
    <property type="entry name" value="nucleoside_deaminase"/>
    <property type="match status" value="1"/>
</dbReference>
<dbReference type="Proteomes" id="UP000439994">
    <property type="component" value="Unassembled WGS sequence"/>
</dbReference>
<keyword evidence="5 8" id="KW-0378">Hydrolase</keyword>
<feature type="domain" description="CMP/dCMP-type deaminase" evidence="9">
    <location>
        <begin position="13"/>
        <end position="122"/>
    </location>
</feature>
<keyword evidence="3 8" id="KW-0819">tRNA processing</keyword>
<dbReference type="InterPro" id="IPR016192">
    <property type="entry name" value="APOBEC/CMP_deaminase_Zn-bd"/>
</dbReference>
<dbReference type="InterPro" id="IPR016193">
    <property type="entry name" value="Cytidine_deaminase-like"/>
</dbReference>
<evidence type="ECO:0000256" key="1">
    <source>
        <dbReference type="ARBA" id="ARBA00010669"/>
    </source>
</evidence>
<dbReference type="Gene3D" id="3.40.140.10">
    <property type="entry name" value="Cytidine Deaminase, domain 2"/>
    <property type="match status" value="1"/>
</dbReference>
<comment type="subunit">
    <text evidence="2 8">Homodimer.</text>
</comment>
<feature type="binding site" evidence="8">
    <location>
        <position position="64"/>
    </location>
    <ligand>
        <name>Zn(2+)</name>
        <dbReference type="ChEBI" id="CHEBI:29105"/>
        <note>catalytic</note>
    </ligand>
</feature>
<dbReference type="EMBL" id="WOCD01000003">
    <property type="protein sequence ID" value="MUH72434.1"/>
    <property type="molecule type" value="Genomic_DNA"/>
</dbReference>
<accession>A0A6N8F8C2</accession>
<dbReference type="FunFam" id="3.40.140.10:FF:000005">
    <property type="entry name" value="tRNA-specific adenosine deaminase"/>
    <property type="match status" value="1"/>
</dbReference>
<feature type="binding site" evidence="8">
    <location>
        <position position="97"/>
    </location>
    <ligand>
        <name>Zn(2+)</name>
        <dbReference type="ChEBI" id="CHEBI:29105"/>
        <note>catalytic</note>
    </ligand>
</feature>
<dbReference type="GO" id="GO:0002100">
    <property type="term" value="P:tRNA wobble adenosine to inosine editing"/>
    <property type="evidence" value="ECO:0007669"/>
    <property type="project" value="UniProtKB-UniRule"/>
</dbReference>
<dbReference type="InterPro" id="IPR028883">
    <property type="entry name" value="tRNA_aden_deaminase"/>
</dbReference>
<organism evidence="10 11">
    <name type="scientific">Psychrosphaera haliotis</name>
    <dbReference type="NCBI Taxonomy" id="555083"/>
    <lineage>
        <taxon>Bacteria</taxon>
        <taxon>Pseudomonadati</taxon>
        <taxon>Pseudomonadota</taxon>
        <taxon>Gammaproteobacteria</taxon>
        <taxon>Alteromonadales</taxon>
        <taxon>Pseudoalteromonadaceae</taxon>
        <taxon>Psychrosphaera</taxon>
    </lineage>
</organism>
<dbReference type="RefSeq" id="WP_155695614.1">
    <property type="nucleotide sequence ID" value="NZ_WOCD01000003.1"/>
</dbReference>
<comment type="similarity">
    <text evidence="1">Belongs to the cytidine and deoxycytidylate deaminase family. ADAT2 subfamily.</text>
</comment>
<evidence type="ECO:0000256" key="6">
    <source>
        <dbReference type="ARBA" id="ARBA00022833"/>
    </source>
</evidence>
<dbReference type="AlphaFoldDB" id="A0A6N8F8C2"/>
<proteinExistence type="inferred from homology"/>
<evidence type="ECO:0000256" key="5">
    <source>
        <dbReference type="ARBA" id="ARBA00022801"/>
    </source>
</evidence>
<evidence type="ECO:0000256" key="3">
    <source>
        <dbReference type="ARBA" id="ARBA00022694"/>
    </source>
</evidence>
<evidence type="ECO:0000256" key="2">
    <source>
        <dbReference type="ARBA" id="ARBA00011738"/>
    </source>
</evidence>
<dbReference type="PANTHER" id="PTHR11079">
    <property type="entry name" value="CYTOSINE DEAMINASE FAMILY MEMBER"/>
    <property type="match status" value="1"/>
</dbReference>
<reference evidence="10 11" key="1">
    <citation type="submission" date="2019-11" db="EMBL/GenBank/DDBJ databases">
        <title>P. haliotis isolates from Z. marina roots.</title>
        <authorList>
            <person name="Cohen M."/>
            <person name="Jospin G."/>
            <person name="Eisen J.A."/>
            <person name="Coil D.A."/>
        </authorList>
    </citation>
    <scope>NUCLEOTIDE SEQUENCE [LARGE SCALE GENOMIC DNA]</scope>
    <source>
        <strain evidence="10 11">UCD-MCMsp1aY</strain>
    </source>
</reference>
<evidence type="ECO:0000313" key="11">
    <source>
        <dbReference type="Proteomes" id="UP000439994"/>
    </source>
</evidence>
<feature type="binding site" evidence="8">
    <location>
        <position position="94"/>
    </location>
    <ligand>
        <name>Zn(2+)</name>
        <dbReference type="ChEBI" id="CHEBI:29105"/>
        <note>catalytic</note>
    </ligand>
</feature>
<comment type="catalytic activity">
    <reaction evidence="7 8">
        <text>adenosine(34) in tRNA + H2O + H(+) = inosine(34) in tRNA + NH4(+)</text>
        <dbReference type="Rhea" id="RHEA:43168"/>
        <dbReference type="Rhea" id="RHEA-COMP:10373"/>
        <dbReference type="Rhea" id="RHEA-COMP:10374"/>
        <dbReference type="ChEBI" id="CHEBI:15377"/>
        <dbReference type="ChEBI" id="CHEBI:15378"/>
        <dbReference type="ChEBI" id="CHEBI:28938"/>
        <dbReference type="ChEBI" id="CHEBI:74411"/>
        <dbReference type="ChEBI" id="CHEBI:82852"/>
        <dbReference type="EC" id="3.5.4.33"/>
    </reaction>
</comment>
<dbReference type="GO" id="GO:0052717">
    <property type="term" value="F:tRNA-specific adenosine-34 deaminase activity"/>
    <property type="evidence" value="ECO:0007669"/>
    <property type="project" value="UniProtKB-UniRule"/>
</dbReference>
<protein>
    <recommendedName>
        <fullName evidence="8">tRNA-specific adenosine deaminase</fullName>
        <ecNumber evidence="8">3.5.4.33</ecNumber>
    </recommendedName>
</protein>